<protein>
    <submittedName>
        <fullName evidence="1">Uncharacterized protein</fullName>
    </submittedName>
</protein>
<evidence type="ECO:0000313" key="2">
    <source>
        <dbReference type="Proteomes" id="UP000427906"/>
    </source>
</evidence>
<dbReference type="EMBL" id="AP021874">
    <property type="protein sequence ID" value="BBO67433.1"/>
    <property type="molecule type" value="Genomic_DNA"/>
</dbReference>
<name>A0A5K7YFS4_9BACT</name>
<dbReference type="AlphaFoldDB" id="A0A5K7YFS4"/>
<organism evidence="1 2">
    <name type="scientific">Desulfosarcina alkanivorans</name>
    <dbReference type="NCBI Taxonomy" id="571177"/>
    <lineage>
        <taxon>Bacteria</taxon>
        <taxon>Pseudomonadati</taxon>
        <taxon>Thermodesulfobacteriota</taxon>
        <taxon>Desulfobacteria</taxon>
        <taxon>Desulfobacterales</taxon>
        <taxon>Desulfosarcinaceae</taxon>
        <taxon>Desulfosarcina</taxon>
    </lineage>
</organism>
<evidence type="ECO:0000313" key="1">
    <source>
        <dbReference type="EMBL" id="BBO67433.1"/>
    </source>
</evidence>
<proteinExistence type="predicted"/>
<gene>
    <name evidence="1" type="ORF">DSCA_13630</name>
</gene>
<dbReference type="Proteomes" id="UP000427906">
    <property type="component" value="Chromosome"/>
</dbReference>
<dbReference type="KEGG" id="dalk:DSCA_13630"/>
<reference evidence="1 2" key="1">
    <citation type="submission" date="2019-11" db="EMBL/GenBank/DDBJ databases">
        <title>Comparative genomics of hydrocarbon-degrading Desulfosarcina strains.</title>
        <authorList>
            <person name="Watanabe M."/>
            <person name="Kojima H."/>
            <person name="Fukui M."/>
        </authorList>
    </citation>
    <scope>NUCLEOTIDE SEQUENCE [LARGE SCALE GENOMIC DNA]</scope>
    <source>
        <strain evidence="1 2">PL12</strain>
    </source>
</reference>
<accession>A0A5K7YFS4</accession>
<keyword evidence="2" id="KW-1185">Reference proteome</keyword>
<sequence length="58" mass="6930">MPKNEGNVIAKKNLFGTVKKLIFPEKKYKTYSVKFEAHDENRLMEKAMTDHRERDFLN</sequence>